<evidence type="ECO:0000256" key="2">
    <source>
        <dbReference type="ARBA" id="ARBA00022692"/>
    </source>
</evidence>
<evidence type="ECO:0000313" key="6">
    <source>
        <dbReference type="EMBL" id="CAG9786240.1"/>
    </source>
</evidence>
<comment type="subcellular location">
    <subcellularLocation>
        <location evidence="1">Membrane</location>
    </subcellularLocation>
</comment>
<dbReference type="EMBL" id="OU893346">
    <property type="protein sequence ID" value="CAG9786240.1"/>
    <property type="molecule type" value="Genomic_DNA"/>
</dbReference>
<keyword evidence="2" id="KW-0812">Transmembrane</keyword>
<organism evidence="6 7">
    <name type="scientific">Diatraea saccharalis</name>
    <name type="common">sugarcane borer</name>
    <dbReference type="NCBI Taxonomy" id="40085"/>
    <lineage>
        <taxon>Eukaryota</taxon>
        <taxon>Metazoa</taxon>
        <taxon>Ecdysozoa</taxon>
        <taxon>Arthropoda</taxon>
        <taxon>Hexapoda</taxon>
        <taxon>Insecta</taxon>
        <taxon>Pterygota</taxon>
        <taxon>Neoptera</taxon>
        <taxon>Endopterygota</taxon>
        <taxon>Lepidoptera</taxon>
        <taxon>Glossata</taxon>
        <taxon>Ditrysia</taxon>
        <taxon>Pyraloidea</taxon>
        <taxon>Crambidae</taxon>
        <taxon>Crambinae</taxon>
        <taxon>Diatraea</taxon>
    </lineage>
</organism>
<dbReference type="InterPro" id="IPR008979">
    <property type="entry name" value="Galactose-bd-like_sf"/>
</dbReference>
<gene>
    <name evidence="6" type="ORF">DIATSA_LOCUS4207</name>
</gene>
<dbReference type="GO" id="GO:0043495">
    <property type="term" value="F:protein-membrane adaptor activity"/>
    <property type="evidence" value="ECO:0007669"/>
    <property type="project" value="TreeGrafter"/>
</dbReference>
<dbReference type="PANTHER" id="PTHR12911:SF8">
    <property type="entry name" value="KLAROID PROTEIN-RELATED"/>
    <property type="match status" value="1"/>
</dbReference>
<dbReference type="GO" id="GO:0005635">
    <property type="term" value="C:nuclear envelope"/>
    <property type="evidence" value="ECO:0007669"/>
    <property type="project" value="TreeGrafter"/>
</dbReference>
<feature type="domain" description="SUN" evidence="5">
    <location>
        <begin position="1"/>
        <end position="157"/>
    </location>
</feature>
<sequence length="157" mass="17767">MDKTYIEGASVTRGSGTEEYGGQLALWGVIPLWRAAPPPDTVLTLRKPTPSDCWPFSGSYGEILIELTRNVQIKAISLEHIRPDSARSAPKNFTFYGILENGTWVNVAEGEYNGKGPAKQYYRFNWSLPLKKIIFRILSNQGNTKYTCLYRVHFYGK</sequence>
<evidence type="ECO:0000256" key="3">
    <source>
        <dbReference type="ARBA" id="ARBA00022989"/>
    </source>
</evidence>
<protein>
    <recommendedName>
        <fullName evidence="5">SUN domain-containing protein</fullName>
    </recommendedName>
</protein>
<dbReference type="OrthoDB" id="342281at2759"/>
<dbReference type="GO" id="GO:0016020">
    <property type="term" value="C:membrane"/>
    <property type="evidence" value="ECO:0007669"/>
    <property type="project" value="UniProtKB-SubCell"/>
</dbReference>
<dbReference type="AlphaFoldDB" id="A0A9N9WB93"/>
<dbReference type="PROSITE" id="PS51469">
    <property type="entry name" value="SUN"/>
    <property type="match status" value="1"/>
</dbReference>
<dbReference type="SUPFAM" id="SSF49785">
    <property type="entry name" value="Galactose-binding domain-like"/>
    <property type="match status" value="1"/>
</dbReference>
<dbReference type="Proteomes" id="UP001153714">
    <property type="component" value="Chromosome 15"/>
</dbReference>
<evidence type="ECO:0000259" key="5">
    <source>
        <dbReference type="PROSITE" id="PS51469"/>
    </source>
</evidence>
<keyword evidence="7" id="KW-1185">Reference proteome</keyword>
<evidence type="ECO:0000313" key="7">
    <source>
        <dbReference type="Proteomes" id="UP001153714"/>
    </source>
</evidence>
<name>A0A9N9WB93_9NEOP</name>
<reference evidence="6" key="1">
    <citation type="submission" date="2021-12" db="EMBL/GenBank/DDBJ databases">
        <authorList>
            <person name="King R."/>
        </authorList>
    </citation>
    <scope>NUCLEOTIDE SEQUENCE</scope>
</reference>
<dbReference type="PANTHER" id="PTHR12911">
    <property type="entry name" value="SAD1/UNC-84-LIKE PROTEIN-RELATED"/>
    <property type="match status" value="1"/>
</dbReference>
<dbReference type="InterPro" id="IPR045119">
    <property type="entry name" value="SUN1-5"/>
</dbReference>
<evidence type="ECO:0000256" key="1">
    <source>
        <dbReference type="ARBA" id="ARBA00004370"/>
    </source>
</evidence>
<dbReference type="InterPro" id="IPR012919">
    <property type="entry name" value="SUN_dom"/>
</dbReference>
<keyword evidence="3" id="KW-1133">Transmembrane helix</keyword>
<reference evidence="6" key="2">
    <citation type="submission" date="2022-10" db="EMBL/GenBank/DDBJ databases">
        <authorList>
            <consortium name="ENA_rothamsted_submissions"/>
            <consortium name="culmorum"/>
            <person name="King R."/>
        </authorList>
    </citation>
    <scope>NUCLEOTIDE SEQUENCE</scope>
</reference>
<evidence type="ECO:0000256" key="4">
    <source>
        <dbReference type="ARBA" id="ARBA00023136"/>
    </source>
</evidence>
<keyword evidence="4" id="KW-0472">Membrane</keyword>
<accession>A0A9N9WB93</accession>
<dbReference type="Pfam" id="PF07738">
    <property type="entry name" value="Sad1_UNC"/>
    <property type="match status" value="1"/>
</dbReference>
<dbReference type="Gene3D" id="2.60.120.260">
    <property type="entry name" value="Galactose-binding domain-like"/>
    <property type="match status" value="1"/>
</dbReference>
<proteinExistence type="predicted"/>